<dbReference type="AlphaFoldDB" id="A0A847TXA7"/>
<dbReference type="SUPFAM" id="SSF103481">
    <property type="entry name" value="Multidrug resistance efflux transporter EmrE"/>
    <property type="match status" value="2"/>
</dbReference>
<name>A0A847TXA7_9EURY</name>
<dbReference type="EMBL" id="WOYG01000001">
    <property type="protein sequence ID" value="NLV10652.1"/>
    <property type="molecule type" value="Genomic_DNA"/>
</dbReference>
<keyword evidence="2 5" id="KW-0812">Transmembrane</keyword>
<evidence type="ECO:0000256" key="3">
    <source>
        <dbReference type="ARBA" id="ARBA00022989"/>
    </source>
</evidence>
<feature type="domain" description="EamA" evidence="6">
    <location>
        <begin position="157"/>
        <end position="289"/>
    </location>
</feature>
<comment type="caution">
    <text evidence="7">The sequence shown here is derived from an EMBL/GenBank/DDBJ whole genome shotgun (WGS) entry which is preliminary data.</text>
</comment>
<evidence type="ECO:0000256" key="2">
    <source>
        <dbReference type="ARBA" id="ARBA00022692"/>
    </source>
</evidence>
<evidence type="ECO:0000256" key="4">
    <source>
        <dbReference type="ARBA" id="ARBA00023136"/>
    </source>
</evidence>
<feature type="transmembrane region" description="Helical" evidence="5">
    <location>
        <begin position="215"/>
        <end position="236"/>
    </location>
</feature>
<comment type="subcellular location">
    <subcellularLocation>
        <location evidence="1">Membrane</location>
        <topology evidence="1">Multi-pass membrane protein</topology>
    </subcellularLocation>
</comment>
<evidence type="ECO:0000256" key="5">
    <source>
        <dbReference type="SAM" id="Phobius"/>
    </source>
</evidence>
<dbReference type="Proteomes" id="UP000608662">
    <property type="component" value="Unassembled WGS sequence"/>
</dbReference>
<sequence>MSTRRETLLFVLLAMLWGTSFVAIKAGLEDLPPVLFAAIRYDLAGVLMLAYAAVATDDWLPRSRADWVAVAISATLVIALYNAFLFVGEQDVTSAVAAILIATNPILATAFSRALLPNERLSTVGTAGLVLGFVGVVLVTRPDVTGGLSAELVASGFVLLAALSIALGSVLLQRVDSGLGTEGLVAWSNGVGAVLLHAISRALPNESLGGMTLTAESVVAIVYLAVFASVIGYFVYFRLLDRLGAIQINLVSYATPVFAAVTGWLLLEETIDATTVTGFLVVLVGFLLLKRDAIREELAALR</sequence>
<reference evidence="7" key="1">
    <citation type="submission" date="2019-12" db="EMBL/GenBank/DDBJ databases">
        <title>Whole-genome sequence of Halomicrobium mukohataei pws1.</title>
        <authorList>
            <person name="Verma D.K."/>
            <person name="Gopal K."/>
            <person name="Prasad E.S."/>
        </authorList>
    </citation>
    <scope>NUCLEOTIDE SEQUENCE</scope>
    <source>
        <strain evidence="7">Pws1</strain>
    </source>
</reference>
<organism evidence="7 8">
    <name type="scientific">Halomicrobium mukohataei</name>
    <dbReference type="NCBI Taxonomy" id="57705"/>
    <lineage>
        <taxon>Archaea</taxon>
        <taxon>Methanobacteriati</taxon>
        <taxon>Methanobacteriota</taxon>
        <taxon>Stenosarchaea group</taxon>
        <taxon>Halobacteria</taxon>
        <taxon>Halobacteriales</taxon>
        <taxon>Haloarculaceae</taxon>
        <taxon>Halomicrobium</taxon>
    </lineage>
</organism>
<feature type="transmembrane region" description="Helical" evidence="5">
    <location>
        <begin position="184"/>
        <end position="203"/>
    </location>
</feature>
<dbReference type="PANTHER" id="PTHR32322:SF2">
    <property type="entry name" value="EAMA DOMAIN-CONTAINING PROTEIN"/>
    <property type="match status" value="1"/>
</dbReference>
<dbReference type="InterPro" id="IPR050638">
    <property type="entry name" value="AA-Vitamin_Transporters"/>
</dbReference>
<evidence type="ECO:0000259" key="6">
    <source>
        <dbReference type="Pfam" id="PF00892"/>
    </source>
</evidence>
<feature type="domain" description="EamA" evidence="6">
    <location>
        <begin position="8"/>
        <end position="140"/>
    </location>
</feature>
<evidence type="ECO:0000313" key="8">
    <source>
        <dbReference type="Proteomes" id="UP000608662"/>
    </source>
</evidence>
<feature type="transmembrane region" description="Helical" evidence="5">
    <location>
        <begin position="273"/>
        <end position="289"/>
    </location>
</feature>
<dbReference type="Pfam" id="PF00892">
    <property type="entry name" value="EamA"/>
    <property type="match status" value="2"/>
</dbReference>
<dbReference type="PANTHER" id="PTHR32322">
    <property type="entry name" value="INNER MEMBRANE TRANSPORTER"/>
    <property type="match status" value="1"/>
</dbReference>
<feature type="transmembrane region" description="Helical" evidence="5">
    <location>
        <begin position="123"/>
        <end position="140"/>
    </location>
</feature>
<evidence type="ECO:0000256" key="1">
    <source>
        <dbReference type="ARBA" id="ARBA00004141"/>
    </source>
</evidence>
<feature type="transmembrane region" description="Helical" evidence="5">
    <location>
        <begin position="67"/>
        <end position="86"/>
    </location>
</feature>
<evidence type="ECO:0000313" key="7">
    <source>
        <dbReference type="EMBL" id="NLV10652.1"/>
    </source>
</evidence>
<feature type="transmembrane region" description="Helical" evidence="5">
    <location>
        <begin position="33"/>
        <end position="55"/>
    </location>
</feature>
<feature type="transmembrane region" description="Helical" evidence="5">
    <location>
        <begin position="248"/>
        <end position="267"/>
    </location>
</feature>
<dbReference type="OrthoDB" id="17861at2157"/>
<feature type="transmembrane region" description="Helical" evidence="5">
    <location>
        <begin position="92"/>
        <end position="111"/>
    </location>
</feature>
<dbReference type="GO" id="GO:0016020">
    <property type="term" value="C:membrane"/>
    <property type="evidence" value="ECO:0007669"/>
    <property type="project" value="UniProtKB-SubCell"/>
</dbReference>
<gene>
    <name evidence="7" type="ORF">GOC74_12020</name>
</gene>
<dbReference type="RefSeq" id="WP_170094323.1">
    <property type="nucleotide sequence ID" value="NZ_WOYG01000001.1"/>
</dbReference>
<keyword evidence="4 5" id="KW-0472">Membrane</keyword>
<keyword evidence="3 5" id="KW-1133">Transmembrane helix</keyword>
<proteinExistence type="predicted"/>
<dbReference type="GeneID" id="94361510"/>
<accession>A0A847TXA7</accession>
<feature type="transmembrane region" description="Helical" evidence="5">
    <location>
        <begin position="152"/>
        <end position="172"/>
    </location>
</feature>
<dbReference type="InterPro" id="IPR037185">
    <property type="entry name" value="EmrE-like"/>
</dbReference>
<dbReference type="InterPro" id="IPR000620">
    <property type="entry name" value="EamA_dom"/>
</dbReference>
<protein>
    <submittedName>
        <fullName evidence="7">EamA family transporter</fullName>
    </submittedName>
</protein>